<organism evidence="4">
    <name type="scientific">Acididesulfobacillus acetoxydans</name>
    <dbReference type="NCBI Taxonomy" id="1561005"/>
    <lineage>
        <taxon>Bacteria</taxon>
        <taxon>Bacillati</taxon>
        <taxon>Bacillota</taxon>
        <taxon>Clostridia</taxon>
        <taxon>Eubacteriales</taxon>
        <taxon>Peptococcaceae</taxon>
        <taxon>Acididesulfobacillus</taxon>
    </lineage>
</organism>
<dbReference type="GO" id="GO:0019305">
    <property type="term" value="P:dTDP-rhamnose biosynthetic process"/>
    <property type="evidence" value="ECO:0007669"/>
    <property type="project" value="TreeGrafter"/>
</dbReference>
<feature type="domain" description="RmlD-like substrate binding" evidence="3">
    <location>
        <begin position="5"/>
        <end position="246"/>
    </location>
</feature>
<dbReference type="CDD" id="cd05254">
    <property type="entry name" value="dTDP_HR_like_SDR_e"/>
    <property type="match status" value="1"/>
</dbReference>
<accession>A0A8S0XVH4</accession>
<sequence>MEKTRVLILGASGMLGHKLFQHLSRNSGYSVYAAVRSRSDLAGFLPEDIPERIWDKVDANVMDSVVGVLARVRPDIVINAAGIVKQSSAAGDPLAVIPINALFPHRLAEVCLAVGARMIQISTDCVFDGKAGNYSESDLPSPPDLYGRSKLLGEVVYPHCLTLRTSIIGHELRGHLGLLDWFLGQEEKVSGFTRAVYSGLTTPEMARVIGDYVIPQLDRLRGLYHLSAAPISKYDLLRLIAARYRKDIVIEADGSVVTDKSLNSGRFCSLTGYRPPAWPELVVRLYEDFCQSPYRFNSGSGGQENESI</sequence>
<protein>
    <recommendedName>
        <fullName evidence="2">dTDP-4-dehydrorhamnose reductase</fullName>
        <ecNumber evidence="2">1.1.1.133</ecNumber>
    </recommendedName>
</protein>
<dbReference type="RefSeq" id="WP_240984025.1">
    <property type="nucleotide sequence ID" value="NZ_CDGJ01000068.1"/>
</dbReference>
<evidence type="ECO:0000259" key="3">
    <source>
        <dbReference type="Pfam" id="PF04321"/>
    </source>
</evidence>
<evidence type="ECO:0000313" key="5">
    <source>
        <dbReference type="EMBL" id="CEJ07859.1"/>
    </source>
</evidence>
<dbReference type="KEGG" id="aacx:DEACI_0990"/>
<dbReference type="Pfam" id="PF04321">
    <property type="entry name" value="RmlD_sub_bind"/>
    <property type="match status" value="1"/>
</dbReference>
<dbReference type="SUPFAM" id="SSF51735">
    <property type="entry name" value="NAD(P)-binding Rossmann-fold domains"/>
    <property type="match status" value="1"/>
</dbReference>
<proteinExistence type="inferred from homology"/>
<dbReference type="InterPro" id="IPR029903">
    <property type="entry name" value="RmlD-like-bd"/>
</dbReference>
<dbReference type="PANTHER" id="PTHR10491">
    <property type="entry name" value="DTDP-4-DEHYDRORHAMNOSE REDUCTASE"/>
    <property type="match status" value="1"/>
</dbReference>
<gene>
    <name evidence="4" type="ORF">DEACI_0990</name>
    <name evidence="5" type="ORF">DEACI_2325</name>
</gene>
<evidence type="ECO:0000256" key="1">
    <source>
        <dbReference type="ARBA" id="ARBA00010944"/>
    </source>
</evidence>
<dbReference type="GO" id="GO:0005829">
    <property type="term" value="C:cytosol"/>
    <property type="evidence" value="ECO:0007669"/>
    <property type="project" value="TreeGrafter"/>
</dbReference>
<keyword evidence="6" id="KW-1185">Reference proteome</keyword>
<dbReference type="EMBL" id="LR746496">
    <property type="protein sequence ID" value="CAA7600337.1"/>
    <property type="molecule type" value="Genomic_DNA"/>
</dbReference>
<evidence type="ECO:0000313" key="4">
    <source>
        <dbReference type="EMBL" id="CAA7600337.1"/>
    </source>
</evidence>
<dbReference type="EC" id="1.1.1.133" evidence="2"/>
<comment type="function">
    <text evidence="2">Catalyzes the reduction of dTDP-6-deoxy-L-lyxo-4-hexulose to yield dTDP-L-rhamnose.</text>
</comment>
<reference evidence="5" key="1">
    <citation type="submission" date="2014-11" db="EMBL/GenBank/DDBJ databases">
        <authorList>
            <person name="Hornung B.V."/>
        </authorList>
    </citation>
    <scope>NUCLEOTIDE SEQUENCE</scope>
    <source>
        <strain evidence="5">INE</strain>
    </source>
</reference>
<dbReference type="PANTHER" id="PTHR10491:SF4">
    <property type="entry name" value="METHIONINE ADENOSYLTRANSFERASE 2 SUBUNIT BETA"/>
    <property type="match status" value="1"/>
</dbReference>
<keyword evidence="2" id="KW-0560">Oxidoreductase</keyword>
<dbReference type="InterPro" id="IPR005913">
    <property type="entry name" value="dTDP_dehydrorham_reduct"/>
</dbReference>
<dbReference type="Gene3D" id="3.40.50.720">
    <property type="entry name" value="NAD(P)-binding Rossmann-like Domain"/>
    <property type="match status" value="1"/>
</dbReference>
<keyword evidence="2" id="KW-0521">NADP</keyword>
<comment type="pathway">
    <text evidence="2">Carbohydrate biosynthesis; dTDP-L-rhamnose biosynthesis.</text>
</comment>
<evidence type="ECO:0000256" key="2">
    <source>
        <dbReference type="RuleBase" id="RU364082"/>
    </source>
</evidence>
<dbReference type="EMBL" id="CDGJ01000068">
    <property type="protein sequence ID" value="CEJ07859.1"/>
    <property type="molecule type" value="Genomic_DNA"/>
</dbReference>
<dbReference type="InterPro" id="IPR036291">
    <property type="entry name" value="NAD(P)-bd_dom_sf"/>
</dbReference>
<dbReference type="Proteomes" id="UP001071230">
    <property type="component" value="Unassembled WGS sequence"/>
</dbReference>
<comment type="similarity">
    <text evidence="1 2">Belongs to the dTDP-4-dehydrorhamnose reductase family.</text>
</comment>
<evidence type="ECO:0000313" key="6">
    <source>
        <dbReference type="Proteomes" id="UP001071230"/>
    </source>
</evidence>
<dbReference type="AlphaFoldDB" id="A0A8S0XVH4"/>
<name>A0A8S0XVH4_9FIRM</name>
<reference evidence="4" key="2">
    <citation type="submission" date="2020-01" db="EMBL/GenBank/DDBJ databases">
        <authorList>
            <person name="Hornung B."/>
        </authorList>
    </citation>
    <scope>NUCLEOTIDE SEQUENCE</scope>
    <source>
        <strain evidence="4">PacBioINE</strain>
    </source>
</reference>
<dbReference type="GO" id="GO:0008831">
    <property type="term" value="F:dTDP-4-dehydrorhamnose reductase activity"/>
    <property type="evidence" value="ECO:0007669"/>
    <property type="project" value="UniProtKB-EC"/>
</dbReference>
<dbReference type="Proteomes" id="UP000836597">
    <property type="component" value="Chromosome"/>
</dbReference>